<comment type="caution">
    <text evidence="3">The sequence shown here is derived from an EMBL/GenBank/DDBJ whole genome shotgun (WGS) entry which is preliminary data.</text>
</comment>
<feature type="transmembrane region" description="Helical" evidence="2">
    <location>
        <begin position="327"/>
        <end position="346"/>
    </location>
</feature>
<feature type="transmembrane region" description="Helical" evidence="2">
    <location>
        <begin position="264"/>
        <end position="284"/>
    </location>
</feature>
<feature type="transmembrane region" description="Helical" evidence="2">
    <location>
        <begin position="218"/>
        <end position="234"/>
    </location>
</feature>
<organism evidence="3 4">
    <name type="scientific">Streptomyces rhizosphaericola</name>
    <dbReference type="NCBI Taxonomy" id="2564098"/>
    <lineage>
        <taxon>Bacteria</taxon>
        <taxon>Bacillati</taxon>
        <taxon>Actinomycetota</taxon>
        <taxon>Actinomycetes</taxon>
        <taxon>Kitasatosporales</taxon>
        <taxon>Streptomycetaceae</taxon>
        <taxon>Streptomyces</taxon>
    </lineage>
</organism>
<feature type="compositionally biased region" description="Basic and acidic residues" evidence="1">
    <location>
        <begin position="17"/>
        <end position="29"/>
    </location>
</feature>
<feature type="transmembrane region" description="Helical" evidence="2">
    <location>
        <begin position="431"/>
        <end position="449"/>
    </location>
</feature>
<name>A0ABY2PN37_9ACTN</name>
<feature type="region of interest" description="Disordered" evidence="1">
    <location>
        <begin position="1"/>
        <end position="48"/>
    </location>
</feature>
<evidence type="ECO:0000256" key="2">
    <source>
        <dbReference type="SAM" id="Phobius"/>
    </source>
</evidence>
<feature type="transmembrane region" description="Helical" evidence="2">
    <location>
        <begin position="53"/>
        <end position="75"/>
    </location>
</feature>
<gene>
    <name evidence="3" type="ORF">E5Z02_01630</name>
</gene>
<evidence type="ECO:0000313" key="3">
    <source>
        <dbReference type="EMBL" id="TGZ11981.1"/>
    </source>
</evidence>
<feature type="transmembrane region" description="Helical" evidence="2">
    <location>
        <begin position="240"/>
        <end position="257"/>
    </location>
</feature>
<keyword evidence="2" id="KW-1133">Transmembrane helix</keyword>
<keyword evidence="2" id="KW-0472">Membrane</keyword>
<dbReference type="Proteomes" id="UP000306274">
    <property type="component" value="Unassembled WGS sequence"/>
</dbReference>
<feature type="transmembrane region" description="Helical" evidence="2">
    <location>
        <begin position="401"/>
        <end position="419"/>
    </location>
</feature>
<feature type="compositionally biased region" description="Polar residues" evidence="1">
    <location>
        <begin position="1"/>
        <end position="11"/>
    </location>
</feature>
<dbReference type="RefSeq" id="WP_136015322.1">
    <property type="nucleotide sequence ID" value="NZ_SRZK01000008.1"/>
</dbReference>
<sequence>MSEQTPRTTALVNAEPEGAHPGRDPRPDGDPQLGPLPDPAADRVGEERPGPRTALWAAALALPPLALLAAASWFGRWVRPSADDWCFLPAVRDDGITGLVGTFYLDDNGRVANALLVGAYAKFQVAGHQWYPAVSGVLILAVLWAVTVLALRRGGITVPRGLPLLLAAMVTALFLFATPNTYKTFYWPAASVSHTLPPVLACAALIPLLLARTRRGRGFALAVALLGGAFVATLSEETAIVVVMVLLAALLLSGRVVPAAGRRFVRHWCATGIAGTVAGALVLITSPGSIRRRERFGAETTTSLLAPDSLAASLRGFAEITVTVVTSWQYVGAVAAGVLFGLLATGRDGRPLRPSPHWPLLARTGLLTLLVSGYLCTVIAYPVFRDRVSDPSANRLWNDYLLLYVLLLVAAGTLLGLAVRQHVRRAARVKAGCAVLCVLVCIGPAVTLLDLDTTMRARAEKWDAQDRRLRAGAAEGESVLPYERLVISSMLEPFSRGGANYWPGGCVADLYGLERVTDATRVPPGGG</sequence>
<evidence type="ECO:0000256" key="1">
    <source>
        <dbReference type="SAM" id="MobiDB-lite"/>
    </source>
</evidence>
<dbReference type="EMBL" id="SRZK01000008">
    <property type="protein sequence ID" value="TGZ11981.1"/>
    <property type="molecule type" value="Genomic_DNA"/>
</dbReference>
<dbReference type="InterPro" id="IPR045691">
    <property type="entry name" value="DUF6056"/>
</dbReference>
<keyword evidence="4" id="KW-1185">Reference proteome</keyword>
<accession>A0ABY2PN37</accession>
<reference evidence="3 4" key="1">
    <citation type="submission" date="2019-04" db="EMBL/GenBank/DDBJ databases">
        <title>Streptomyces rhizosphaericola sp. nov., an actinobacterium isolated from the wheat rhizosphere.</title>
        <authorList>
            <person name="Vargas Hoyos H.A."/>
            <person name="Santos S.N."/>
            <person name="Genuario D.B."/>
            <person name="Melo I.S."/>
            <person name="Da Silva L.J."/>
            <person name="Da Silva F.S.P."/>
            <person name="Zucchi T.D."/>
        </authorList>
    </citation>
    <scope>NUCLEOTIDE SEQUENCE [LARGE SCALE GENOMIC DNA]</scope>
    <source>
        <strain evidence="3 4">1AS2c</strain>
    </source>
</reference>
<feature type="transmembrane region" description="Helical" evidence="2">
    <location>
        <begin position="130"/>
        <end position="150"/>
    </location>
</feature>
<proteinExistence type="predicted"/>
<feature type="transmembrane region" description="Helical" evidence="2">
    <location>
        <begin position="358"/>
        <end position="381"/>
    </location>
</feature>
<protein>
    <recommendedName>
        <fullName evidence="5">Integral membrane protein</fullName>
    </recommendedName>
</protein>
<evidence type="ECO:0000313" key="4">
    <source>
        <dbReference type="Proteomes" id="UP000306274"/>
    </source>
</evidence>
<feature type="transmembrane region" description="Helical" evidence="2">
    <location>
        <begin position="162"/>
        <end position="179"/>
    </location>
</feature>
<evidence type="ECO:0008006" key="5">
    <source>
        <dbReference type="Google" id="ProtNLM"/>
    </source>
</evidence>
<feature type="transmembrane region" description="Helical" evidence="2">
    <location>
        <begin position="185"/>
        <end position="211"/>
    </location>
</feature>
<dbReference type="Pfam" id="PF19528">
    <property type="entry name" value="DUF6056"/>
    <property type="match status" value="1"/>
</dbReference>
<keyword evidence="2" id="KW-0812">Transmembrane</keyword>